<dbReference type="EMBL" id="CP042382">
    <property type="protein sequence ID" value="QEA39681.1"/>
    <property type="molecule type" value="Genomic_DNA"/>
</dbReference>
<gene>
    <name evidence="7 10" type="primary">ligB</name>
    <name evidence="10" type="ORF">FGL86_11795</name>
</gene>
<dbReference type="Pfam" id="PF03120">
    <property type="entry name" value="OB_DNA_ligase"/>
    <property type="match status" value="1"/>
</dbReference>
<dbReference type="Gene3D" id="1.10.287.610">
    <property type="entry name" value="Helix hairpin bin"/>
    <property type="match status" value="1"/>
</dbReference>
<dbReference type="PANTHER" id="PTHR47810:SF1">
    <property type="entry name" value="DNA LIGASE B"/>
    <property type="match status" value="1"/>
</dbReference>
<organism evidence="10 11">
    <name type="scientific">Pistricoccus aurantiacus</name>
    <dbReference type="NCBI Taxonomy" id="1883414"/>
    <lineage>
        <taxon>Bacteria</taxon>
        <taxon>Pseudomonadati</taxon>
        <taxon>Pseudomonadota</taxon>
        <taxon>Gammaproteobacteria</taxon>
        <taxon>Oceanospirillales</taxon>
        <taxon>Halomonadaceae</taxon>
        <taxon>Pistricoccus</taxon>
    </lineage>
</organism>
<dbReference type="Gene3D" id="3.30.470.30">
    <property type="entry name" value="DNA ligase/mRNA capping enzyme"/>
    <property type="match status" value="1"/>
</dbReference>
<dbReference type="SMART" id="SM00532">
    <property type="entry name" value="LIGANc"/>
    <property type="match status" value="1"/>
</dbReference>
<dbReference type="InterPro" id="IPR033136">
    <property type="entry name" value="DNA_ligase_CS"/>
</dbReference>
<dbReference type="SUPFAM" id="SSF50249">
    <property type="entry name" value="Nucleic acid-binding proteins"/>
    <property type="match status" value="1"/>
</dbReference>
<dbReference type="NCBIfam" id="NF005987">
    <property type="entry name" value="PRK08097.1"/>
    <property type="match status" value="1"/>
</dbReference>
<keyword evidence="1 7" id="KW-0436">Ligase</keyword>
<evidence type="ECO:0000256" key="7">
    <source>
        <dbReference type="HAMAP-Rule" id="MF_01587"/>
    </source>
</evidence>
<comment type="similarity">
    <text evidence="7">Belongs to the NAD-dependent DNA ligase family. LigB subfamily.</text>
</comment>
<keyword evidence="5 7" id="KW-0234">DNA repair</keyword>
<evidence type="ECO:0000256" key="1">
    <source>
        <dbReference type="ARBA" id="ARBA00022598"/>
    </source>
</evidence>
<dbReference type="InterPro" id="IPR020923">
    <property type="entry name" value="DNA_ligase_B"/>
</dbReference>
<evidence type="ECO:0000256" key="4">
    <source>
        <dbReference type="ARBA" id="ARBA00023027"/>
    </source>
</evidence>
<dbReference type="PANTHER" id="PTHR47810">
    <property type="entry name" value="DNA LIGASE"/>
    <property type="match status" value="1"/>
</dbReference>
<dbReference type="InterPro" id="IPR012340">
    <property type="entry name" value="NA-bd_OB-fold"/>
</dbReference>
<evidence type="ECO:0000256" key="3">
    <source>
        <dbReference type="ARBA" id="ARBA00022763"/>
    </source>
</evidence>
<dbReference type="InterPro" id="IPR013839">
    <property type="entry name" value="DNAligase_adenylation"/>
</dbReference>
<dbReference type="EC" id="6.5.1.2" evidence="7"/>
<dbReference type="InterPro" id="IPR013840">
    <property type="entry name" value="DNAligase_N"/>
</dbReference>
<dbReference type="PROSITE" id="PS01056">
    <property type="entry name" value="DNA_LIGASE_N2"/>
    <property type="match status" value="1"/>
</dbReference>
<dbReference type="HAMAP" id="MF_01587">
    <property type="entry name" value="DNA_ligase_B"/>
    <property type="match status" value="1"/>
</dbReference>
<dbReference type="RefSeq" id="WP_147184729.1">
    <property type="nucleotide sequence ID" value="NZ_CP042382.1"/>
</dbReference>
<keyword evidence="8" id="KW-0732">Signal</keyword>
<dbReference type="OrthoDB" id="9759736at2"/>
<evidence type="ECO:0000256" key="8">
    <source>
        <dbReference type="SAM" id="SignalP"/>
    </source>
</evidence>
<keyword evidence="2 7" id="KW-0235">DNA replication</keyword>
<evidence type="ECO:0000256" key="5">
    <source>
        <dbReference type="ARBA" id="ARBA00023204"/>
    </source>
</evidence>
<evidence type="ECO:0000313" key="10">
    <source>
        <dbReference type="EMBL" id="QEA39681.1"/>
    </source>
</evidence>
<dbReference type="InterPro" id="IPR001679">
    <property type="entry name" value="DNA_ligase"/>
</dbReference>
<evidence type="ECO:0000313" key="11">
    <source>
        <dbReference type="Proteomes" id="UP000321272"/>
    </source>
</evidence>
<comment type="catalytic activity">
    <reaction evidence="6 7">
        <text>NAD(+) + (deoxyribonucleotide)n-3'-hydroxyl + 5'-phospho-(deoxyribonucleotide)m = (deoxyribonucleotide)n+m + AMP + beta-nicotinamide D-nucleotide.</text>
        <dbReference type="EC" id="6.5.1.2"/>
    </reaction>
</comment>
<dbReference type="Gene3D" id="1.10.150.20">
    <property type="entry name" value="5' to 3' exonuclease, C-terminal subdomain"/>
    <property type="match status" value="2"/>
</dbReference>
<dbReference type="GO" id="GO:0006260">
    <property type="term" value="P:DNA replication"/>
    <property type="evidence" value="ECO:0007669"/>
    <property type="project" value="UniProtKB-KW"/>
</dbReference>
<dbReference type="InterPro" id="IPR050326">
    <property type="entry name" value="NAD_dep_DNA_ligaseB"/>
</dbReference>
<dbReference type="Gene3D" id="2.40.50.140">
    <property type="entry name" value="Nucleic acid-binding proteins"/>
    <property type="match status" value="1"/>
</dbReference>
<dbReference type="AlphaFoldDB" id="A0A5B8STP6"/>
<reference evidence="10 11" key="1">
    <citation type="submission" date="2019-06" db="EMBL/GenBank/DDBJ databases">
        <title>Genome analyses of bacteria isolated from kimchi.</title>
        <authorList>
            <person name="Lee S."/>
            <person name="Ahn S."/>
            <person name="Roh S."/>
        </authorList>
    </citation>
    <scope>NUCLEOTIDE SEQUENCE [LARGE SCALE GENOMIC DNA]</scope>
    <source>
        <strain evidence="10 11">CBA4606</strain>
    </source>
</reference>
<feature type="active site" description="N6-AMP-lysine intermediate" evidence="7">
    <location>
        <position position="133"/>
    </location>
</feature>
<dbReference type="GO" id="GO:0006281">
    <property type="term" value="P:DNA repair"/>
    <property type="evidence" value="ECO:0007669"/>
    <property type="project" value="UniProtKB-KW"/>
</dbReference>
<comment type="function">
    <text evidence="7">Catalyzes the formation of phosphodiester linkages between 5'-phosphoryl and 3'-hydroxyl groups in double-stranded DNA using NAD as a coenzyme and as the energy source for the reaction.</text>
</comment>
<dbReference type="Pfam" id="PF14520">
    <property type="entry name" value="HHH_5"/>
    <property type="match status" value="1"/>
</dbReference>
<dbReference type="PROSITE" id="PS51257">
    <property type="entry name" value="PROKAR_LIPOPROTEIN"/>
    <property type="match status" value="1"/>
</dbReference>
<sequence>MRSSGKSLRLTWLLPGLFLLISPALFAACPDWTKPQANTAITQLADRLALWDDAYYRRGKRLVEDGVYDQSRRNLQTWQRCFGTETFSMATAEPGAEISHPVVQTGLHKIDDRRELDTWIARRSQANLFVQPKVDGVAVTLRYRHGRLIALISRGDGERGQDWTSKAVVIPAIPPLLSGNPPPEVILQGELYQRRDGHVQKAEGSDGARSRIAGLMARHELASKDAEEIGLFVWDWPTDSQTMQERLAQLERWGFATSQAYTHAVKNPEDVAEWRRRWYRQPLPFVTDGVVVRQGNRPEANTWQAEPPDWAIAWKHPTESAHALVRDIEFTVGRTGRITPLLHLYPVELDDKSVSRVSLGSLDHWRDLDIRPGDQIILRLAGLSIPQLDQVLVRNEPRTEVASPDPARYHALSCLSLDANLGCEAQFLARLTWLASDKGLDLPGIGEGTWKMLIEAGLVTRLLDWQALTKAQLIALPGVGDKRAAQWLAAFDQAKARSLYDWLIALGMPSIDASALRDEHGVIELTELQTRNRRDWHAYSGIGPITAKRLVAFFDDPEIKRLLAKLPPSHF</sequence>
<dbReference type="SUPFAM" id="SSF56091">
    <property type="entry name" value="DNA ligase/mRNA capping enzyme, catalytic domain"/>
    <property type="match status" value="1"/>
</dbReference>
<evidence type="ECO:0000256" key="6">
    <source>
        <dbReference type="ARBA" id="ARBA00034005"/>
    </source>
</evidence>
<protein>
    <recommendedName>
        <fullName evidence="7">DNA ligase B</fullName>
        <ecNumber evidence="7">6.5.1.2</ecNumber>
    </recommendedName>
    <alternativeName>
        <fullName evidence="7">Polydeoxyribonucleotide synthase [NAD(+)] B</fullName>
    </alternativeName>
</protein>
<dbReference type="InterPro" id="IPR004150">
    <property type="entry name" value="NAD_DNA_ligase_OB"/>
</dbReference>
<evidence type="ECO:0000256" key="2">
    <source>
        <dbReference type="ARBA" id="ARBA00022705"/>
    </source>
</evidence>
<keyword evidence="4 7" id="KW-0520">NAD</keyword>
<dbReference type="InterPro" id="IPR010994">
    <property type="entry name" value="RuvA_2-like"/>
</dbReference>
<feature type="signal peptide" evidence="8">
    <location>
        <begin position="1"/>
        <end position="27"/>
    </location>
</feature>
<keyword evidence="11" id="KW-1185">Reference proteome</keyword>
<dbReference type="KEGG" id="paur:FGL86_11795"/>
<dbReference type="Pfam" id="PF01653">
    <property type="entry name" value="DNA_ligase_aden"/>
    <property type="match status" value="1"/>
</dbReference>
<accession>A0A5B8STP6</accession>
<evidence type="ECO:0000259" key="9">
    <source>
        <dbReference type="SMART" id="SM00532"/>
    </source>
</evidence>
<dbReference type="Proteomes" id="UP000321272">
    <property type="component" value="Chromosome"/>
</dbReference>
<feature type="domain" description="NAD-dependent DNA ligase N-terminal" evidence="9">
    <location>
        <begin position="36"/>
        <end position="439"/>
    </location>
</feature>
<feature type="chain" id="PRO_5022752160" description="DNA ligase B" evidence="8">
    <location>
        <begin position="28"/>
        <end position="571"/>
    </location>
</feature>
<name>A0A5B8STP6_9GAMM</name>
<dbReference type="SUPFAM" id="SSF47781">
    <property type="entry name" value="RuvA domain 2-like"/>
    <property type="match status" value="1"/>
</dbReference>
<keyword evidence="3 7" id="KW-0227">DNA damage</keyword>
<dbReference type="PIRSF" id="PIRSF001604">
    <property type="entry name" value="LigA"/>
    <property type="match status" value="1"/>
</dbReference>
<proteinExistence type="inferred from homology"/>
<dbReference type="GO" id="GO:0003911">
    <property type="term" value="F:DNA ligase (NAD+) activity"/>
    <property type="evidence" value="ECO:0007669"/>
    <property type="project" value="UniProtKB-UniRule"/>
</dbReference>